<reference evidence="12" key="1">
    <citation type="journal article" date="2013" name="BMC Genomics">
        <title>A deep insight into the sialotranscriptome of the mosquito, Psorophora albipes.</title>
        <authorList>
            <person name="Chagas A.C."/>
            <person name="Calvo E."/>
            <person name="Rios-Velasquez C.M."/>
            <person name="Pessoa F.A."/>
            <person name="Medeiros J.F."/>
            <person name="Ribeiro J.M."/>
        </authorList>
    </citation>
    <scope>NUCLEOTIDE SEQUENCE</scope>
</reference>
<keyword evidence="7" id="KW-0663">Pyridoxal phosphate</keyword>
<dbReference type="CDD" id="cd00609">
    <property type="entry name" value="AAT_like"/>
    <property type="match status" value="1"/>
</dbReference>
<dbReference type="InterPro" id="IPR004839">
    <property type="entry name" value="Aminotransferase_I/II_large"/>
</dbReference>
<keyword evidence="5 10" id="KW-0032">Aminotransferase</keyword>
<dbReference type="SUPFAM" id="SSF53383">
    <property type="entry name" value="PLP-dependent transferases"/>
    <property type="match status" value="1"/>
</dbReference>
<evidence type="ECO:0000256" key="6">
    <source>
        <dbReference type="ARBA" id="ARBA00022679"/>
    </source>
</evidence>
<evidence type="ECO:0000256" key="5">
    <source>
        <dbReference type="ARBA" id="ARBA00022576"/>
    </source>
</evidence>
<evidence type="ECO:0000256" key="9">
    <source>
        <dbReference type="ARBA" id="ARBA00049185"/>
    </source>
</evidence>
<evidence type="ECO:0000256" key="7">
    <source>
        <dbReference type="ARBA" id="ARBA00022898"/>
    </source>
</evidence>
<proteinExistence type="evidence at transcript level"/>
<sequence>MACSKALQGSAVLLRNATICNNVVSARASSWWGAVQMGPPDVILGVTEAFKRDTNPKKINLGVGAYRDDNGKPFVLPSVRKAETLIFERKMDKEYSPISGTADFCKHSIQLALGEDSQHVANGHNATVQAISGTGALRVGGAYLASFFPGAKDIYLPTPSWGNHGPIFRHSGLNVKAYRYYDPSTCGFDFKGALEDLSKIPERSIVLLHACAHNPTGVDPRPEQWAEMSALVKKRNLFPFFDMAYQGFASGDVAKDAFAVRAFLKDGHQMALAQSFAKNMGLYGERAGAFSLICGDKDEAARTMSQIKILIRPMYSNPPINGARLVTEILGDASLRQEWLGDVKLMADRIISVRSTLQNNLKKLGSTRNWQHITDQIGMFCFTGMNQQQCERLTKDFSVYLTKDGRISMAGVTSKNVDYLAEAIHAVTK</sequence>
<dbReference type="GO" id="GO:0005759">
    <property type="term" value="C:mitochondrial matrix"/>
    <property type="evidence" value="ECO:0007669"/>
    <property type="project" value="UniProtKB-SubCell"/>
</dbReference>
<name>T1D424_9DIPT</name>
<dbReference type="InterPro" id="IPR004838">
    <property type="entry name" value="NHTrfase_class1_PyrdxlP-BS"/>
</dbReference>
<comment type="miscellaneous">
    <text evidence="10">In eukaryotes there are cytoplasmic, mitochondrial and chloroplastic isozymes.</text>
</comment>
<dbReference type="EMBL" id="GALA01001128">
    <property type="protein sequence ID" value="JAA93724.1"/>
    <property type="molecule type" value="mRNA"/>
</dbReference>
<dbReference type="PANTHER" id="PTHR11879:SF22">
    <property type="entry name" value="ASPARTATE AMINOTRANSFERASE, MITOCHONDRIAL"/>
    <property type="match status" value="1"/>
</dbReference>
<keyword evidence="6 10" id="KW-0808">Transferase</keyword>
<dbReference type="GO" id="GO:0030170">
    <property type="term" value="F:pyridoxal phosphate binding"/>
    <property type="evidence" value="ECO:0007669"/>
    <property type="project" value="InterPro"/>
</dbReference>
<dbReference type="PRINTS" id="PR00799">
    <property type="entry name" value="TRANSAMINASE"/>
</dbReference>
<comment type="cofactor">
    <cofactor evidence="1">
        <name>pyridoxal 5'-phosphate</name>
        <dbReference type="ChEBI" id="CHEBI:597326"/>
    </cofactor>
</comment>
<evidence type="ECO:0000256" key="3">
    <source>
        <dbReference type="ARBA" id="ARBA00007441"/>
    </source>
</evidence>
<dbReference type="Gene3D" id="3.40.640.10">
    <property type="entry name" value="Type I PLP-dependent aspartate aminotransferase-like (Major domain)"/>
    <property type="match status" value="1"/>
</dbReference>
<dbReference type="Pfam" id="PF00155">
    <property type="entry name" value="Aminotran_1_2"/>
    <property type="match status" value="1"/>
</dbReference>
<evidence type="ECO:0000256" key="1">
    <source>
        <dbReference type="ARBA" id="ARBA00001933"/>
    </source>
</evidence>
<dbReference type="InterPro" id="IPR015422">
    <property type="entry name" value="PyrdxlP-dep_Trfase_small"/>
</dbReference>
<feature type="domain" description="Aminotransferase class I/classII large" evidence="11">
    <location>
        <begin position="57"/>
        <end position="424"/>
    </location>
</feature>
<comment type="subcellular location">
    <subcellularLocation>
        <location evidence="2">Mitochondrion matrix</location>
    </subcellularLocation>
</comment>
<evidence type="ECO:0000256" key="2">
    <source>
        <dbReference type="ARBA" id="ARBA00004305"/>
    </source>
</evidence>
<dbReference type="InterPro" id="IPR015421">
    <property type="entry name" value="PyrdxlP-dep_Trfase_major"/>
</dbReference>
<dbReference type="InterPro" id="IPR015424">
    <property type="entry name" value="PyrdxlP-dep_Trfase"/>
</dbReference>
<dbReference type="InterPro" id="IPR000796">
    <property type="entry name" value="Asp_trans"/>
</dbReference>
<accession>T1D424</accession>
<evidence type="ECO:0000256" key="4">
    <source>
        <dbReference type="ARBA" id="ARBA00011738"/>
    </source>
</evidence>
<comment type="subunit">
    <text evidence="4 10">Homodimer.</text>
</comment>
<dbReference type="NCBIfam" id="NF006719">
    <property type="entry name" value="PRK09257.1"/>
    <property type="match status" value="1"/>
</dbReference>
<dbReference type="Gene3D" id="3.90.1150.10">
    <property type="entry name" value="Aspartate Aminotransferase, domain 1"/>
    <property type="match status" value="1"/>
</dbReference>
<dbReference type="PANTHER" id="PTHR11879">
    <property type="entry name" value="ASPARTATE AMINOTRANSFERASE"/>
    <property type="match status" value="1"/>
</dbReference>
<dbReference type="EC" id="2.6.1.1" evidence="10"/>
<dbReference type="GO" id="GO:0004069">
    <property type="term" value="F:L-aspartate:2-oxoglutarate aminotransferase activity"/>
    <property type="evidence" value="ECO:0007669"/>
    <property type="project" value="UniProtKB-EC"/>
</dbReference>
<keyword evidence="8" id="KW-0496">Mitochondrion</keyword>
<evidence type="ECO:0000313" key="12">
    <source>
        <dbReference type="EMBL" id="JAA93724.1"/>
    </source>
</evidence>
<dbReference type="AlphaFoldDB" id="T1D424"/>
<evidence type="ECO:0000256" key="10">
    <source>
        <dbReference type="RuleBase" id="RU000480"/>
    </source>
</evidence>
<dbReference type="FunFam" id="3.90.1150.10:FF:000160">
    <property type="entry name" value="Similar to aspartate aminotransferase"/>
    <property type="match status" value="1"/>
</dbReference>
<comment type="similarity">
    <text evidence="3">Belongs to the class-I pyridoxal-phosphate-dependent aminotransferase family.</text>
</comment>
<evidence type="ECO:0000259" key="11">
    <source>
        <dbReference type="Pfam" id="PF00155"/>
    </source>
</evidence>
<dbReference type="PROSITE" id="PS00105">
    <property type="entry name" value="AA_TRANSFER_CLASS_1"/>
    <property type="match status" value="1"/>
</dbReference>
<comment type="catalytic activity">
    <reaction evidence="9 10">
        <text>L-aspartate + 2-oxoglutarate = oxaloacetate + L-glutamate</text>
        <dbReference type="Rhea" id="RHEA:21824"/>
        <dbReference type="ChEBI" id="CHEBI:16452"/>
        <dbReference type="ChEBI" id="CHEBI:16810"/>
        <dbReference type="ChEBI" id="CHEBI:29985"/>
        <dbReference type="ChEBI" id="CHEBI:29991"/>
        <dbReference type="EC" id="2.6.1.1"/>
    </reaction>
</comment>
<protein>
    <recommendedName>
        <fullName evidence="10">Aspartate aminotransferase</fullName>
        <ecNumber evidence="10">2.6.1.1</ecNumber>
    </recommendedName>
</protein>
<organism evidence="12">
    <name type="scientific">Psorophora albipes</name>
    <dbReference type="NCBI Taxonomy" id="869069"/>
    <lineage>
        <taxon>Eukaryota</taxon>
        <taxon>Metazoa</taxon>
        <taxon>Ecdysozoa</taxon>
        <taxon>Arthropoda</taxon>
        <taxon>Hexapoda</taxon>
        <taxon>Insecta</taxon>
        <taxon>Pterygota</taxon>
        <taxon>Neoptera</taxon>
        <taxon>Endopterygota</taxon>
        <taxon>Diptera</taxon>
        <taxon>Nematocera</taxon>
        <taxon>Culicoidea</taxon>
        <taxon>Culicidae</taxon>
        <taxon>Culicinae</taxon>
        <taxon>Aedini</taxon>
        <taxon>Psorophora</taxon>
    </lineage>
</organism>
<dbReference type="FunFam" id="3.40.640.10:FF:000026">
    <property type="entry name" value="Aspartate aminotransferase"/>
    <property type="match status" value="1"/>
</dbReference>
<evidence type="ECO:0000256" key="8">
    <source>
        <dbReference type="ARBA" id="ARBA00023128"/>
    </source>
</evidence>
<dbReference type="FunFam" id="3.90.1150.10:FF:000001">
    <property type="entry name" value="Aspartate aminotransferase"/>
    <property type="match status" value="1"/>
</dbReference>
<dbReference type="GO" id="GO:0006533">
    <property type="term" value="P:L-aspartate catabolic process"/>
    <property type="evidence" value="ECO:0007669"/>
    <property type="project" value="TreeGrafter"/>
</dbReference>